<dbReference type="AlphaFoldDB" id="A0A182SLK0"/>
<evidence type="ECO:0000313" key="6">
    <source>
        <dbReference type="Proteomes" id="UP000075901"/>
    </source>
</evidence>
<name>A0A182SLK0_9DIPT</name>
<keyword evidence="6" id="KW-1185">Reference proteome</keyword>
<feature type="compositionally biased region" description="Acidic residues" evidence="3">
    <location>
        <begin position="758"/>
        <end position="767"/>
    </location>
</feature>
<evidence type="ECO:0000259" key="4">
    <source>
        <dbReference type="Pfam" id="PF13934"/>
    </source>
</evidence>
<dbReference type="VEuPathDB" id="VectorBase:AMAM009180"/>
<feature type="region of interest" description="Disordered" evidence="3">
    <location>
        <begin position="725"/>
        <end position="767"/>
    </location>
</feature>
<proteinExistence type="predicted"/>
<dbReference type="Pfam" id="PF13934">
    <property type="entry name" value="ELYS"/>
    <property type="match status" value="1"/>
</dbReference>
<feature type="compositionally biased region" description="Polar residues" evidence="3">
    <location>
        <begin position="582"/>
        <end position="594"/>
    </location>
</feature>
<evidence type="ECO:0000313" key="5">
    <source>
        <dbReference type="EnsemblMetazoa" id="AMAM009180-PA"/>
    </source>
</evidence>
<reference evidence="5" key="2">
    <citation type="submission" date="2020-05" db="UniProtKB">
        <authorList>
            <consortium name="EnsemblMetazoa"/>
        </authorList>
    </citation>
    <scope>IDENTIFICATION</scope>
    <source>
        <strain evidence="5">maculatus3</strain>
    </source>
</reference>
<accession>A0A182SLK0</accession>
<organism evidence="5 6">
    <name type="scientific">Anopheles maculatus</name>
    <dbReference type="NCBI Taxonomy" id="74869"/>
    <lineage>
        <taxon>Eukaryota</taxon>
        <taxon>Metazoa</taxon>
        <taxon>Ecdysozoa</taxon>
        <taxon>Arthropoda</taxon>
        <taxon>Hexapoda</taxon>
        <taxon>Insecta</taxon>
        <taxon>Pterygota</taxon>
        <taxon>Neoptera</taxon>
        <taxon>Endopterygota</taxon>
        <taxon>Diptera</taxon>
        <taxon>Nematocera</taxon>
        <taxon>Culicoidea</taxon>
        <taxon>Culicidae</taxon>
        <taxon>Anophelinae</taxon>
        <taxon>Anopheles</taxon>
        <taxon>Anopheles maculatus group</taxon>
    </lineage>
</organism>
<evidence type="ECO:0000256" key="3">
    <source>
        <dbReference type="SAM" id="MobiDB-lite"/>
    </source>
</evidence>
<dbReference type="PANTHER" id="PTHR21583">
    <property type="entry name" value="ELYS PROTEIN"/>
    <property type="match status" value="1"/>
</dbReference>
<evidence type="ECO:0000256" key="2">
    <source>
        <dbReference type="ARBA" id="ARBA00023242"/>
    </source>
</evidence>
<sequence>MKQLAELYRTIMGDCLEFIPENVQGRLAKESASITAAAEYQDVLQWLLHVGILPEANQSDEEQDSDCLLLVPYPYTQLLEFYRKRRHMLDEQKSKAVPDLSISGKLLFIDNYLEREFDVETVWKAWHEDAPANSQALYPPSSLQKALRILLIPEVALEQKLVLLLYLFMDVVAVVEDERFLNVVRQLEKFPRVFNVKIGTMERVRAFWHLDHGNVSETVNEFLSPLSTTIEFPQWHRELMVSVLLRLEAPNLALKVLRAPGCPVSPQLELTTLVQNNLIAEAFSLQRRTPQPDGRQLVWFIEAILMAGTPETLLEFALNDEEKHVLRSYLRDCPLETSDSLMLGHLLQNFEFVEAVQFVDRLGRKRNVEVQKEILGLYHNALDPMSQQLAYLTYQHPAELEPKGTTNPTSPNAAADTLETFNVCYPVRLDPSMKKRRQRDWDASDEDLAMGRKPAVPLLNEEDGFGNPRKKRYLGPDREIHASNEGTGRRKFANFEFPVPVIPEFRPMKPKFNFTAANSTLLSSMDRATRSEKSTSHSPSIFLTTPPFAKKQQLQRDPQNHSGLADTEEGHDDSYTPPGILKSTQSLQGRNSSPLVPYDRVAADGEEKVLRFDLPAGSTTLEDSCLMDDCKQQPPNNEETVTSVVSHIATPVVRHDLDLSGISNDDFYSPEVTMEQNSLQQVLASGGPFGRRSIHNSRSGTPVTGLLPGDTGNNIAIIIEDHYEEEYEQRQKEQEEEDMEMEVDDGDVPPNDNVFVIEDSDGEQVNN</sequence>
<dbReference type="PANTHER" id="PTHR21583:SF8">
    <property type="entry name" value="PROTEIN ELYS"/>
    <property type="match status" value="1"/>
</dbReference>
<feature type="compositionally biased region" description="Acidic residues" evidence="3">
    <location>
        <begin position="734"/>
        <end position="747"/>
    </location>
</feature>
<dbReference type="GO" id="GO:0005634">
    <property type="term" value="C:nucleus"/>
    <property type="evidence" value="ECO:0007669"/>
    <property type="project" value="UniProtKB-SubCell"/>
</dbReference>
<feature type="domain" description="ELYS-like" evidence="4">
    <location>
        <begin position="107"/>
        <end position="333"/>
    </location>
</feature>
<comment type="subcellular location">
    <subcellularLocation>
        <location evidence="1">Nucleus</location>
    </subcellularLocation>
</comment>
<dbReference type="InterPro" id="IPR025151">
    <property type="entry name" value="ELYS_dom"/>
</dbReference>
<keyword evidence="2" id="KW-0539">Nucleus</keyword>
<evidence type="ECO:0000256" key="1">
    <source>
        <dbReference type="ARBA" id="ARBA00004123"/>
    </source>
</evidence>
<dbReference type="EnsemblMetazoa" id="AMAM009180-RA">
    <property type="protein sequence ID" value="AMAM009180-PA"/>
    <property type="gene ID" value="AMAM009180"/>
</dbReference>
<dbReference type="InterPro" id="IPR052620">
    <property type="entry name" value="ELYS/MEL-28_NucAsmblyFactor"/>
</dbReference>
<reference evidence="6" key="1">
    <citation type="submission" date="2013-09" db="EMBL/GenBank/DDBJ databases">
        <title>The Genome Sequence of Anopheles maculatus species B.</title>
        <authorList>
            <consortium name="The Broad Institute Genomics Platform"/>
            <person name="Neafsey D.E."/>
            <person name="Besansky N."/>
            <person name="Howell P."/>
            <person name="Walton C."/>
            <person name="Young S.K."/>
            <person name="Zeng Q."/>
            <person name="Gargeya S."/>
            <person name="Fitzgerald M."/>
            <person name="Haas B."/>
            <person name="Abouelleil A."/>
            <person name="Allen A.W."/>
            <person name="Alvarado L."/>
            <person name="Arachchi H.M."/>
            <person name="Berlin A.M."/>
            <person name="Chapman S.B."/>
            <person name="Gainer-Dewar J."/>
            <person name="Goldberg J."/>
            <person name="Griggs A."/>
            <person name="Gujja S."/>
            <person name="Hansen M."/>
            <person name="Howarth C."/>
            <person name="Imamovic A."/>
            <person name="Ireland A."/>
            <person name="Larimer J."/>
            <person name="McCowan C."/>
            <person name="Murphy C."/>
            <person name="Pearson M."/>
            <person name="Poon T.W."/>
            <person name="Priest M."/>
            <person name="Roberts A."/>
            <person name="Saif S."/>
            <person name="Shea T."/>
            <person name="Sisk P."/>
            <person name="Sykes S."/>
            <person name="Wortman J."/>
            <person name="Nusbaum C."/>
            <person name="Birren B."/>
        </authorList>
    </citation>
    <scope>NUCLEOTIDE SEQUENCE [LARGE SCALE GENOMIC DNA]</scope>
    <source>
        <strain evidence="6">maculatus3</strain>
    </source>
</reference>
<dbReference type="Proteomes" id="UP000075901">
    <property type="component" value="Unassembled WGS sequence"/>
</dbReference>
<feature type="region of interest" description="Disordered" evidence="3">
    <location>
        <begin position="526"/>
        <end position="597"/>
    </location>
</feature>
<protein>
    <submittedName>
        <fullName evidence="5">ELYS domain-containing protein</fullName>
    </submittedName>
</protein>
<feature type="region of interest" description="Disordered" evidence="3">
    <location>
        <begin position="458"/>
        <end position="487"/>
    </location>
</feature>